<accession>A0ACB8Z2W4</accession>
<evidence type="ECO:0000313" key="1">
    <source>
        <dbReference type="EMBL" id="KAI3691569.1"/>
    </source>
</evidence>
<protein>
    <submittedName>
        <fullName evidence="1">Uncharacterized protein</fullName>
    </submittedName>
</protein>
<evidence type="ECO:0000313" key="2">
    <source>
        <dbReference type="Proteomes" id="UP001055879"/>
    </source>
</evidence>
<proteinExistence type="predicted"/>
<name>A0ACB8Z2W4_ARCLA</name>
<keyword evidence="2" id="KW-1185">Reference proteome</keyword>
<dbReference type="Proteomes" id="UP001055879">
    <property type="component" value="Linkage Group LG11"/>
</dbReference>
<sequence length="72" mass="8354">MTWLVCACYEFQYISEDTYSFKLLYPSAASSTLDFLPPLIHCGQQNHRCHTIWVADYLIVQILLVPKWKADG</sequence>
<dbReference type="EMBL" id="CM042057">
    <property type="protein sequence ID" value="KAI3691569.1"/>
    <property type="molecule type" value="Genomic_DNA"/>
</dbReference>
<comment type="caution">
    <text evidence="1">The sequence shown here is derived from an EMBL/GenBank/DDBJ whole genome shotgun (WGS) entry which is preliminary data.</text>
</comment>
<gene>
    <name evidence="1" type="ORF">L6452_31365</name>
</gene>
<organism evidence="1 2">
    <name type="scientific">Arctium lappa</name>
    <name type="common">Greater burdock</name>
    <name type="synonym">Lappa major</name>
    <dbReference type="NCBI Taxonomy" id="4217"/>
    <lineage>
        <taxon>Eukaryota</taxon>
        <taxon>Viridiplantae</taxon>
        <taxon>Streptophyta</taxon>
        <taxon>Embryophyta</taxon>
        <taxon>Tracheophyta</taxon>
        <taxon>Spermatophyta</taxon>
        <taxon>Magnoliopsida</taxon>
        <taxon>eudicotyledons</taxon>
        <taxon>Gunneridae</taxon>
        <taxon>Pentapetalae</taxon>
        <taxon>asterids</taxon>
        <taxon>campanulids</taxon>
        <taxon>Asterales</taxon>
        <taxon>Asteraceae</taxon>
        <taxon>Carduoideae</taxon>
        <taxon>Cardueae</taxon>
        <taxon>Arctiinae</taxon>
        <taxon>Arctium</taxon>
    </lineage>
</organism>
<reference evidence="1 2" key="2">
    <citation type="journal article" date="2022" name="Mol. Ecol. Resour.">
        <title>The genomes of chicory, endive, great burdock and yacon provide insights into Asteraceae paleo-polyploidization history and plant inulin production.</title>
        <authorList>
            <person name="Fan W."/>
            <person name="Wang S."/>
            <person name="Wang H."/>
            <person name="Wang A."/>
            <person name="Jiang F."/>
            <person name="Liu H."/>
            <person name="Zhao H."/>
            <person name="Xu D."/>
            <person name="Zhang Y."/>
        </authorList>
    </citation>
    <scope>NUCLEOTIDE SEQUENCE [LARGE SCALE GENOMIC DNA]</scope>
    <source>
        <strain evidence="2">cv. Niubang</strain>
    </source>
</reference>
<reference evidence="2" key="1">
    <citation type="journal article" date="2022" name="Mol. Ecol. Resour.">
        <title>The genomes of chicory, endive, great burdock and yacon provide insights into Asteraceae palaeo-polyploidization history and plant inulin production.</title>
        <authorList>
            <person name="Fan W."/>
            <person name="Wang S."/>
            <person name="Wang H."/>
            <person name="Wang A."/>
            <person name="Jiang F."/>
            <person name="Liu H."/>
            <person name="Zhao H."/>
            <person name="Xu D."/>
            <person name="Zhang Y."/>
        </authorList>
    </citation>
    <scope>NUCLEOTIDE SEQUENCE [LARGE SCALE GENOMIC DNA]</scope>
    <source>
        <strain evidence="2">cv. Niubang</strain>
    </source>
</reference>